<proteinExistence type="inferred from homology"/>
<evidence type="ECO:0000256" key="10">
    <source>
        <dbReference type="RuleBase" id="RU361131"/>
    </source>
</evidence>
<accession>A0A6V8PSX4</accession>
<evidence type="ECO:0000256" key="3">
    <source>
        <dbReference type="ARBA" id="ARBA00010456"/>
    </source>
</evidence>
<comment type="function">
    <text evidence="10">Catalyzes the reversible phosphorylytic cleavage of uridine to uracil and ribose-1-phosphate.</text>
</comment>
<evidence type="ECO:0000313" key="13">
    <source>
        <dbReference type="EMBL" id="GFP35719.1"/>
    </source>
</evidence>
<keyword evidence="7 10" id="KW-0328">Glycosyltransferase</keyword>
<gene>
    <name evidence="12" type="ORF">HKBW3S25_00146</name>
    <name evidence="13" type="ORF">HKBW3S43_01508</name>
</gene>
<evidence type="ECO:0000313" key="15">
    <source>
        <dbReference type="Proteomes" id="UP000576480"/>
    </source>
</evidence>
<name>A0A6V8PSX4_9ACTN</name>
<evidence type="ECO:0000256" key="1">
    <source>
        <dbReference type="ARBA" id="ARBA00004496"/>
    </source>
</evidence>
<evidence type="ECO:0000256" key="2">
    <source>
        <dbReference type="ARBA" id="ARBA00004825"/>
    </source>
</evidence>
<reference evidence="14 15" key="1">
    <citation type="journal article" date="2020" name="Front. Microbiol.">
        <title>Single-cell genomics of novel Actinobacteria with the Wood-Ljungdahl pathway discovered in a serpentinizing system.</title>
        <authorList>
            <person name="Merino N."/>
            <person name="Kawai M."/>
            <person name="Boyd E.S."/>
            <person name="Colman D.R."/>
            <person name="McGlynn S.E."/>
            <person name="Nealson K.H."/>
            <person name="Kurokawa K."/>
            <person name="Hongoh Y."/>
        </authorList>
    </citation>
    <scope>NUCLEOTIDE SEQUENCE [LARGE SCALE GENOMIC DNA]</scope>
    <source>
        <strain evidence="12 14">S25</strain>
        <strain evidence="13 15">S43</strain>
    </source>
</reference>
<dbReference type="GO" id="GO:0044206">
    <property type="term" value="P:UMP salvage"/>
    <property type="evidence" value="ECO:0007669"/>
    <property type="project" value="UniProtKB-UniPathway"/>
</dbReference>
<dbReference type="NCBIfam" id="TIGR01718">
    <property type="entry name" value="Uridine-psphlse"/>
    <property type="match status" value="1"/>
</dbReference>
<dbReference type="PANTHER" id="PTHR43691">
    <property type="entry name" value="URIDINE PHOSPHORYLASE"/>
    <property type="match status" value="1"/>
</dbReference>
<comment type="caution">
    <text evidence="13">The sequence shown here is derived from an EMBL/GenBank/DDBJ whole genome shotgun (WGS) entry which is preliminary data.</text>
</comment>
<dbReference type="SUPFAM" id="SSF53167">
    <property type="entry name" value="Purine and uridine phosphorylases"/>
    <property type="match status" value="1"/>
</dbReference>
<dbReference type="Proteomes" id="UP000543224">
    <property type="component" value="Unassembled WGS sequence"/>
</dbReference>
<dbReference type="PANTHER" id="PTHR43691:SF13">
    <property type="entry name" value="URIDINE PHOSPHORYLASE"/>
    <property type="match status" value="1"/>
</dbReference>
<evidence type="ECO:0000313" key="12">
    <source>
        <dbReference type="EMBL" id="GFP24709.1"/>
    </source>
</evidence>
<evidence type="ECO:0000256" key="7">
    <source>
        <dbReference type="ARBA" id="ARBA00022676"/>
    </source>
</evidence>
<evidence type="ECO:0000256" key="8">
    <source>
        <dbReference type="ARBA" id="ARBA00022679"/>
    </source>
</evidence>
<dbReference type="Pfam" id="PF01048">
    <property type="entry name" value="PNP_UDP_1"/>
    <property type="match status" value="1"/>
</dbReference>
<evidence type="ECO:0000256" key="4">
    <source>
        <dbReference type="ARBA" id="ARBA00011888"/>
    </source>
</evidence>
<dbReference type="GO" id="GO:0004850">
    <property type="term" value="F:uridine phosphorylase activity"/>
    <property type="evidence" value="ECO:0007669"/>
    <property type="project" value="UniProtKB-EC"/>
</dbReference>
<dbReference type="GO" id="GO:0009166">
    <property type="term" value="P:nucleotide catabolic process"/>
    <property type="evidence" value="ECO:0007669"/>
    <property type="project" value="InterPro"/>
</dbReference>
<dbReference type="UniPathway" id="UPA00574">
    <property type="reaction ID" value="UER00633"/>
</dbReference>
<evidence type="ECO:0000256" key="9">
    <source>
        <dbReference type="ARBA" id="ARBA00048447"/>
    </source>
</evidence>
<evidence type="ECO:0000256" key="6">
    <source>
        <dbReference type="ARBA" id="ARBA00022490"/>
    </source>
</evidence>
<dbReference type="InterPro" id="IPR010058">
    <property type="entry name" value="Uridine_phosphorylase"/>
</dbReference>
<dbReference type="GO" id="GO:0009164">
    <property type="term" value="P:nucleoside catabolic process"/>
    <property type="evidence" value="ECO:0007669"/>
    <property type="project" value="UniProtKB-ARBA"/>
</dbReference>
<comment type="subcellular location">
    <subcellularLocation>
        <location evidence="1">Cytoplasm</location>
    </subcellularLocation>
</comment>
<evidence type="ECO:0000313" key="14">
    <source>
        <dbReference type="Proteomes" id="UP000543224"/>
    </source>
</evidence>
<dbReference type="AlphaFoldDB" id="A0A6V8PSX4"/>
<protein>
    <recommendedName>
        <fullName evidence="5 10">Uridine phosphorylase</fullName>
        <ecNumber evidence="4 10">2.4.2.3</ecNumber>
    </recommendedName>
</protein>
<dbReference type="GO" id="GO:0005829">
    <property type="term" value="C:cytosol"/>
    <property type="evidence" value="ECO:0007669"/>
    <property type="project" value="TreeGrafter"/>
</dbReference>
<dbReference type="Proteomes" id="UP000576480">
    <property type="component" value="Unassembled WGS sequence"/>
</dbReference>
<keyword evidence="8 10" id="KW-0808">Transferase</keyword>
<evidence type="ECO:0000259" key="11">
    <source>
        <dbReference type="Pfam" id="PF01048"/>
    </source>
</evidence>
<dbReference type="Gene3D" id="3.40.50.1580">
    <property type="entry name" value="Nucleoside phosphorylase domain"/>
    <property type="match status" value="1"/>
</dbReference>
<comment type="pathway">
    <text evidence="2 10">Pyrimidine metabolism; UMP biosynthesis via salvage pathway; uracil from uridine (phosphorylase route): step 1/1.</text>
</comment>
<dbReference type="CDD" id="cd17767">
    <property type="entry name" value="UP_EcUdp-like"/>
    <property type="match status" value="1"/>
</dbReference>
<dbReference type="InterPro" id="IPR035994">
    <property type="entry name" value="Nucleoside_phosphorylase_sf"/>
</dbReference>
<dbReference type="InterPro" id="IPR000845">
    <property type="entry name" value="Nucleoside_phosphorylase_d"/>
</dbReference>
<keyword evidence="6" id="KW-0963">Cytoplasm</keyword>
<sequence>MADSLAREAEEVQYHLQCKKGDVGRYVFLPGDPGRCELIAREFDQYWEVAYNREYKTLTGTVDGVKVSVTSTGIGGPSAAIAVEELSRIGADTFIRVGTSGGMQWDLLPGDLVIVSAAVRDEGTTRQYMPIEYPAVAHLDVTNALVQAAKNKGVRFHVGISQSKDSFYGQHEPEKMPVGQELLARWEAWVKGNVLVSEMEAASVFVLSSIKKLRAGCICLVVANQERAKIEGKWEIKEDLTDLIKVAVEGVRVLIEMDGEEKVQLRKVKREL</sequence>
<dbReference type="InterPro" id="IPR018016">
    <property type="entry name" value="Nucleoside_phosphorylase_CS"/>
</dbReference>
<dbReference type="EMBL" id="BLRX01000008">
    <property type="protein sequence ID" value="GFP24709.1"/>
    <property type="molecule type" value="Genomic_DNA"/>
</dbReference>
<comment type="catalytic activity">
    <reaction evidence="9 10">
        <text>uridine + phosphate = alpha-D-ribose 1-phosphate + uracil</text>
        <dbReference type="Rhea" id="RHEA:24388"/>
        <dbReference type="ChEBI" id="CHEBI:16704"/>
        <dbReference type="ChEBI" id="CHEBI:17568"/>
        <dbReference type="ChEBI" id="CHEBI:43474"/>
        <dbReference type="ChEBI" id="CHEBI:57720"/>
        <dbReference type="EC" id="2.4.2.3"/>
    </reaction>
</comment>
<dbReference type="EMBL" id="BLSB01000187">
    <property type="protein sequence ID" value="GFP35719.1"/>
    <property type="molecule type" value="Genomic_DNA"/>
</dbReference>
<dbReference type="PROSITE" id="PS01232">
    <property type="entry name" value="PNP_UDP_1"/>
    <property type="match status" value="1"/>
</dbReference>
<feature type="domain" description="Nucleoside phosphorylase" evidence="11">
    <location>
        <begin position="26"/>
        <end position="244"/>
    </location>
</feature>
<organism evidence="13 15">
    <name type="scientific">Candidatus Hakubella thermalkaliphila</name>
    <dbReference type="NCBI Taxonomy" id="2754717"/>
    <lineage>
        <taxon>Bacteria</taxon>
        <taxon>Bacillati</taxon>
        <taxon>Actinomycetota</taxon>
        <taxon>Actinomycetota incertae sedis</taxon>
        <taxon>Candidatus Hakubellales</taxon>
        <taxon>Candidatus Hakubellaceae</taxon>
        <taxon>Candidatus Hakubella</taxon>
    </lineage>
</organism>
<dbReference type="RefSeq" id="WP_176230243.1">
    <property type="nucleotide sequence ID" value="NZ_BLSB01000187.1"/>
</dbReference>
<evidence type="ECO:0000256" key="5">
    <source>
        <dbReference type="ARBA" id="ARBA00021980"/>
    </source>
</evidence>
<comment type="similarity">
    <text evidence="3 10">Belongs to the PNP/UDP phosphorylase family.</text>
</comment>
<dbReference type="EC" id="2.4.2.3" evidence="4 10"/>